<proteinExistence type="predicted"/>
<comment type="caution">
    <text evidence="1">The sequence shown here is derived from an EMBL/GenBank/DDBJ whole genome shotgun (WGS) entry which is preliminary data.</text>
</comment>
<gene>
    <name evidence="1" type="ORF">VA596_04080</name>
</gene>
<keyword evidence="2" id="KW-1185">Reference proteome</keyword>
<accession>A0ABU5QXP4</accession>
<reference evidence="1 2" key="1">
    <citation type="submission" date="2023-12" db="EMBL/GenBank/DDBJ databases">
        <title>Amycolatopsis sp. V23-08.</title>
        <authorList>
            <person name="Somphong A."/>
        </authorList>
    </citation>
    <scope>NUCLEOTIDE SEQUENCE [LARGE SCALE GENOMIC DNA]</scope>
    <source>
        <strain evidence="1 2">V23-08</strain>
    </source>
</reference>
<evidence type="ECO:0000313" key="1">
    <source>
        <dbReference type="EMBL" id="MEA5358703.1"/>
    </source>
</evidence>
<dbReference type="RefSeq" id="WP_323323737.1">
    <property type="nucleotide sequence ID" value="NZ_JAYFSI010000001.1"/>
</dbReference>
<sequence>MPSSISPELRAALRALGKVRDEKPGAEPGTEAFAAWRVRIAEALESLVPLLVLPEDRHRAAAEALEARAGAARIRASRPPG</sequence>
<name>A0ABU5QXP4_9PSEU</name>
<organism evidence="1 2">
    <name type="scientific">Amycolatopsis heterodermiae</name>
    <dbReference type="NCBI Taxonomy" id="3110235"/>
    <lineage>
        <taxon>Bacteria</taxon>
        <taxon>Bacillati</taxon>
        <taxon>Actinomycetota</taxon>
        <taxon>Actinomycetes</taxon>
        <taxon>Pseudonocardiales</taxon>
        <taxon>Pseudonocardiaceae</taxon>
        <taxon>Amycolatopsis</taxon>
    </lineage>
</organism>
<dbReference type="Proteomes" id="UP001304298">
    <property type="component" value="Unassembled WGS sequence"/>
</dbReference>
<evidence type="ECO:0000313" key="2">
    <source>
        <dbReference type="Proteomes" id="UP001304298"/>
    </source>
</evidence>
<dbReference type="EMBL" id="JAYFSI010000001">
    <property type="protein sequence ID" value="MEA5358703.1"/>
    <property type="molecule type" value="Genomic_DNA"/>
</dbReference>
<protein>
    <submittedName>
        <fullName evidence="1">Uncharacterized protein</fullName>
    </submittedName>
</protein>